<dbReference type="GO" id="GO:0006516">
    <property type="term" value="P:glycoprotein catabolic process"/>
    <property type="evidence" value="ECO:0007669"/>
    <property type="project" value="TreeGrafter"/>
</dbReference>
<dbReference type="InterPro" id="IPR050883">
    <property type="entry name" value="PNGase"/>
</dbReference>
<keyword evidence="3" id="KW-1185">Reference proteome</keyword>
<dbReference type="GO" id="GO:0005634">
    <property type="term" value="C:nucleus"/>
    <property type="evidence" value="ECO:0007669"/>
    <property type="project" value="TreeGrafter"/>
</dbReference>
<organism evidence="2 3">
    <name type="scientific">Colletotrichum spaethianum</name>
    <dbReference type="NCBI Taxonomy" id="700344"/>
    <lineage>
        <taxon>Eukaryota</taxon>
        <taxon>Fungi</taxon>
        <taxon>Dikarya</taxon>
        <taxon>Ascomycota</taxon>
        <taxon>Pezizomycotina</taxon>
        <taxon>Sordariomycetes</taxon>
        <taxon>Hypocreomycetidae</taxon>
        <taxon>Glomerellales</taxon>
        <taxon>Glomerellaceae</taxon>
        <taxon>Colletotrichum</taxon>
        <taxon>Colletotrichum spaethianum species complex</taxon>
    </lineage>
</organism>
<dbReference type="GO" id="GO:0005829">
    <property type="term" value="C:cytosol"/>
    <property type="evidence" value="ECO:0007669"/>
    <property type="project" value="TreeGrafter"/>
</dbReference>
<dbReference type="RefSeq" id="XP_049126836.1">
    <property type="nucleotide sequence ID" value="XM_049270879.1"/>
</dbReference>
<evidence type="ECO:0000259" key="1">
    <source>
        <dbReference type="Pfam" id="PF07971"/>
    </source>
</evidence>
<evidence type="ECO:0000313" key="3">
    <source>
        <dbReference type="Proteomes" id="UP001055115"/>
    </source>
</evidence>
<dbReference type="GO" id="GO:0016798">
    <property type="term" value="F:hydrolase activity, acting on glycosyl bonds"/>
    <property type="evidence" value="ECO:0007669"/>
    <property type="project" value="UniProtKB-KW"/>
</dbReference>
<name>A0AA37L9D6_9PEZI</name>
<comment type="caution">
    <text evidence="2">The sequence shown here is derived from an EMBL/GenBank/DDBJ whole genome shotgun (WGS) entry which is preliminary data.</text>
</comment>
<protein>
    <submittedName>
        <fullName evidence="2">Secreted glycosidase</fullName>
    </submittedName>
</protein>
<sequence>MGGPVAFERRFDMSFVPGLAEQDQGNNGIGNMIYNPGNEPSFMTLFLYNYIRRKQWKSVMRSTFVVDKYYHVGASGIPGNDDAGGMSSWLVWNMLGFYPVVTQPADLVLSPRFEDIRIRLGEVGGILCITAIGLEEGLHPKS</sequence>
<dbReference type="GO" id="GO:0000224">
    <property type="term" value="F:peptide-N4-(N-acetyl-beta-glucosaminyl)asparagine amidase activity"/>
    <property type="evidence" value="ECO:0007669"/>
    <property type="project" value="TreeGrafter"/>
</dbReference>
<dbReference type="InterPro" id="IPR012939">
    <property type="entry name" value="Glyco_hydro_92"/>
</dbReference>
<gene>
    <name evidence="2" type="ORF">ColSpa_04667</name>
</gene>
<dbReference type="Gene3D" id="3.30.2080.10">
    <property type="entry name" value="GH92 mannosidase domain"/>
    <property type="match status" value="1"/>
</dbReference>
<dbReference type="GeneID" id="73325469"/>
<feature type="domain" description="Glycosyl hydrolase family 92" evidence="1">
    <location>
        <begin position="1"/>
        <end position="130"/>
    </location>
</feature>
<dbReference type="PANTHER" id="PTHR12143:SF38">
    <property type="entry name" value="ALPHA-1,2-MANNOSIDASE FAMILY PROTEIN (AFU_ORTHOLOGUE AFUA_5G10520)"/>
    <property type="match status" value="1"/>
</dbReference>
<dbReference type="EMBL" id="BQXU01000010">
    <property type="protein sequence ID" value="GKT44486.1"/>
    <property type="molecule type" value="Genomic_DNA"/>
</dbReference>
<accession>A0AA37L9D6</accession>
<keyword evidence="2" id="KW-0326">Glycosidase</keyword>
<dbReference type="AlphaFoldDB" id="A0AA37L9D6"/>
<reference evidence="2 3" key="1">
    <citation type="submission" date="2022-03" db="EMBL/GenBank/DDBJ databases">
        <title>Genome data of Colletotrichum spp.</title>
        <authorList>
            <person name="Utami Y.D."/>
            <person name="Hiruma K."/>
        </authorList>
    </citation>
    <scope>NUCLEOTIDE SEQUENCE [LARGE SCALE GENOMIC DNA]</scope>
    <source>
        <strain evidence="2 3">MAFF 239500</strain>
    </source>
</reference>
<proteinExistence type="predicted"/>
<dbReference type="Proteomes" id="UP001055115">
    <property type="component" value="Unassembled WGS sequence"/>
</dbReference>
<dbReference type="Pfam" id="PF07971">
    <property type="entry name" value="Glyco_hydro_92"/>
    <property type="match status" value="1"/>
</dbReference>
<dbReference type="PANTHER" id="PTHR12143">
    <property type="entry name" value="PEPTIDE N-GLYCANASE PNGASE -RELATED"/>
    <property type="match status" value="1"/>
</dbReference>
<keyword evidence="2" id="KW-0378">Hydrolase</keyword>
<evidence type="ECO:0000313" key="2">
    <source>
        <dbReference type="EMBL" id="GKT44486.1"/>
    </source>
</evidence>